<comment type="caution">
    <text evidence="2">The sequence shown here is derived from an EMBL/GenBank/DDBJ whole genome shotgun (WGS) entry which is preliminary data.</text>
</comment>
<dbReference type="OrthoDB" id="3800937at2759"/>
<feature type="region of interest" description="Disordered" evidence="1">
    <location>
        <begin position="725"/>
        <end position="754"/>
    </location>
</feature>
<keyword evidence="3" id="KW-1185">Reference proteome</keyword>
<feature type="compositionally biased region" description="Basic and acidic residues" evidence="1">
    <location>
        <begin position="67"/>
        <end position="77"/>
    </location>
</feature>
<dbReference type="AlphaFoldDB" id="A0A8J2I976"/>
<reference evidence="2" key="1">
    <citation type="submission" date="2021-05" db="EMBL/GenBank/DDBJ databases">
        <authorList>
            <person name="Stam R."/>
        </authorList>
    </citation>
    <scope>NUCLEOTIDE SEQUENCE</scope>
    <source>
        <strain evidence="2">CS162</strain>
    </source>
</reference>
<feature type="compositionally biased region" description="Acidic residues" evidence="1">
    <location>
        <begin position="734"/>
        <end position="743"/>
    </location>
</feature>
<evidence type="ECO:0000313" key="2">
    <source>
        <dbReference type="EMBL" id="CAG5182496.1"/>
    </source>
</evidence>
<feature type="compositionally biased region" description="Basic and acidic residues" evidence="1">
    <location>
        <begin position="25"/>
        <end position="41"/>
    </location>
</feature>
<feature type="compositionally biased region" description="Polar residues" evidence="1">
    <location>
        <begin position="98"/>
        <end position="110"/>
    </location>
</feature>
<protein>
    <submittedName>
        <fullName evidence="2">Uncharacterized protein</fullName>
    </submittedName>
</protein>
<feature type="compositionally biased region" description="Basic and acidic residues" evidence="1">
    <location>
        <begin position="85"/>
        <end position="97"/>
    </location>
</feature>
<feature type="region of interest" description="Disordered" evidence="1">
    <location>
        <begin position="305"/>
        <end position="339"/>
    </location>
</feature>
<gene>
    <name evidence="2" type="ORF">ALTATR162_LOCUS10189</name>
</gene>
<name>A0A8J2I976_9PLEO</name>
<proteinExistence type="predicted"/>
<evidence type="ECO:0000313" key="3">
    <source>
        <dbReference type="Proteomes" id="UP000676310"/>
    </source>
</evidence>
<feature type="region of interest" description="Disordered" evidence="1">
    <location>
        <begin position="1"/>
        <end position="147"/>
    </location>
</feature>
<dbReference type="Proteomes" id="UP000676310">
    <property type="component" value="Unassembled WGS sequence"/>
</dbReference>
<dbReference type="EMBL" id="CAJRGZ010000027">
    <property type="protein sequence ID" value="CAG5182496.1"/>
    <property type="molecule type" value="Genomic_DNA"/>
</dbReference>
<feature type="compositionally biased region" description="Basic and acidic residues" evidence="1">
    <location>
        <begin position="121"/>
        <end position="130"/>
    </location>
</feature>
<dbReference type="GeneID" id="67010322"/>
<feature type="compositionally biased region" description="Polar residues" evidence="1">
    <location>
        <begin position="9"/>
        <end position="24"/>
    </location>
</feature>
<sequence length="832" mass="91796">MTRRRNTNARKPQQSADGAHNTSCRTEKDTHYRDEPRKGNQDQDQVVQGGHSKRGHGDRRSMSPGRGDAHGEQQVHRRDNRRSRTPLEARNTHDDPIKTQQVCGSVNTHVVDQGPAKRKRESNDDMEHAYKKARTSHGEIQSAGAAKSLQNEGISAVEKDEDVHKEVPGLATIKKLSEEARRKLREHRFGQTPIHPSKAAVLRAANQQSNCPEPAHCVKHDCKTTHVPETEPKAKALIPHTPDQKGKPSSVRQSDVTTTVAIPESHHEAITKATAITLLCRQQSAGKITFKMKVPEMDISREVLTTGNSISPPSKASIPPNKRNKRRQEEVEDAKTIPAKKAKMNDTAIKRRNDKIKQSLNDHHLHADENRFPEEGLTFVAYDAYSIPLLCSHSIEHQYPFEILNKPSDKLKRSFDNESEVEIFNRKMLVLRQEALRLSGKRFWTSEDLGRKKTSKSEPARVVSDCDLYLYSGRVHIATEQGLLLAASYLKLIGVPDTQPVRFDGHKPAWMGLITARSERRRVLKTWDPTPVLREGGCISIISGSIVMVYEHGVFDIDNTADGKSQMAYGARMDDGFTGWFMYANTCRIDWLEDPENIPKASPDPTMIDWAKFDFGPLASRAAAQQAAQRTLTATAQETPTNNELSASHPLASQASVFPAPGKLVIASPANTAVPVATLATDTVIPAASKQESILGAESTQPSMLQEKETISLLSIADGPISRYDSLNSRSDESASDDEDDIIGETSRSQDSTTAVLSEQATDSGPAIVQGTPTGAFSKLHQALPGFDGPGRYQVVSCESGVPSVTAMRTKTSQSTVFLREEDVLDWDDSDL</sequence>
<dbReference type="RefSeq" id="XP_043173760.1">
    <property type="nucleotide sequence ID" value="XM_043317825.1"/>
</dbReference>
<evidence type="ECO:0000256" key="1">
    <source>
        <dbReference type="SAM" id="MobiDB-lite"/>
    </source>
</evidence>
<feature type="compositionally biased region" description="Low complexity" evidence="1">
    <location>
        <begin position="308"/>
        <end position="321"/>
    </location>
</feature>
<organism evidence="2 3">
    <name type="scientific">Alternaria atra</name>
    <dbReference type="NCBI Taxonomy" id="119953"/>
    <lineage>
        <taxon>Eukaryota</taxon>
        <taxon>Fungi</taxon>
        <taxon>Dikarya</taxon>
        <taxon>Ascomycota</taxon>
        <taxon>Pezizomycotina</taxon>
        <taxon>Dothideomycetes</taxon>
        <taxon>Pleosporomycetidae</taxon>
        <taxon>Pleosporales</taxon>
        <taxon>Pleosporineae</taxon>
        <taxon>Pleosporaceae</taxon>
        <taxon>Alternaria</taxon>
        <taxon>Alternaria sect. Ulocladioides</taxon>
    </lineage>
</organism>
<accession>A0A8J2I976</accession>